<proteinExistence type="inferred from homology"/>
<feature type="repeat" description="WD" evidence="20">
    <location>
        <begin position="408"/>
        <end position="442"/>
    </location>
</feature>
<evidence type="ECO:0000256" key="2">
    <source>
        <dbReference type="ARBA" id="ARBA00004300"/>
    </source>
</evidence>
<dbReference type="InterPro" id="IPR019775">
    <property type="entry name" value="WD40_repeat_CS"/>
</dbReference>
<keyword evidence="15" id="KW-0779">Telomere</keyword>
<dbReference type="InterPro" id="IPR052489">
    <property type="entry name" value="LRWD1"/>
</dbReference>
<dbReference type="GO" id="GO:0000781">
    <property type="term" value="C:chromosome, telomeric region"/>
    <property type="evidence" value="ECO:0007669"/>
    <property type="project" value="UniProtKB-SubCell"/>
</dbReference>
<keyword evidence="10" id="KW-0433">Leucine-rich repeat</keyword>
<dbReference type="SUPFAM" id="SSF52058">
    <property type="entry name" value="L domain-like"/>
    <property type="match status" value="1"/>
</dbReference>
<evidence type="ECO:0000256" key="3">
    <source>
        <dbReference type="ARBA" id="ARBA00004574"/>
    </source>
</evidence>
<evidence type="ECO:0000256" key="21">
    <source>
        <dbReference type="SAM" id="MobiDB-lite"/>
    </source>
</evidence>
<evidence type="ECO:0000313" key="24">
    <source>
        <dbReference type="Ensembl" id="ENSXCOP00000024896.1"/>
    </source>
</evidence>
<dbReference type="GO" id="GO:0000776">
    <property type="term" value="C:kinetochore"/>
    <property type="evidence" value="ECO:0007669"/>
    <property type="project" value="UniProtKB-KW"/>
</dbReference>
<accession>A0A3B5MMW3</accession>
<keyword evidence="13" id="KW-0995">Kinetochore</keyword>
<name>A0A3B5MMW3_9TELE</name>
<keyword evidence="12" id="KW-0677">Repeat</keyword>
<evidence type="ECO:0000256" key="7">
    <source>
        <dbReference type="ARBA" id="ARBA00022454"/>
    </source>
</evidence>
<keyword evidence="8" id="KW-0963">Cytoplasm</keyword>
<dbReference type="PANTHER" id="PTHR24370:SF10">
    <property type="entry name" value="LEUCINE-RICH REPEAT AND WD REPEAT-CONTAINING PROTEIN 1"/>
    <property type="match status" value="1"/>
</dbReference>
<dbReference type="GO" id="GO:0005813">
    <property type="term" value="C:centrosome"/>
    <property type="evidence" value="ECO:0007669"/>
    <property type="project" value="UniProtKB-SubCell"/>
</dbReference>
<keyword evidence="17" id="KW-0539">Nucleus</keyword>
<dbReference type="PROSITE" id="PS51450">
    <property type="entry name" value="LRR"/>
    <property type="match status" value="1"/>
</dbReference>
<dbReference type="GO" id="GO:0003682">
    <property type="term" value="F:chromatin binding"/>
    <property type="evidence" value="ECO:0007669"/>
    <property type="project" value="TreeGrafter"/>
</dbReference>
<feature type="domain" description="Leucine-rich repeat and WD repeat-containing protein 1 WD" evidence="23">
    <location>
        <begin position="294"/>
        <end position="586"/>
    </location>
</feature>
<keyword evidence="7" id="KW-0158">Chromosome</keyword>
<dbReference type="InterPro" id="IPR015943">
    <property type="entry name" value="WD40/YVTN_repeat-like_dom_sf"/>
</dbReference>
<dbReference type="Pfam" id="PF23211">
    <property type="entry name" value="LRR_LRWD1"/>
    <property type="match status" value="1"/>
</dbReference>
<evidence type="ECO:0000256" key="6">
    <source>
        <dbReference type="ARBA" id="ARBA00015536"/>
    </source>
</evidence>
<evidence type="ECO:0000259" key="23">
    <source>
        <dbReference type="Pfam" id="PF23215"/>
    </source>
</evidence>
<dbReference type="InterPro" id="IPR056363">
    <property type="entry name" value="LRR_LRWD1_dom"/>
</dbReference>
<dbReference type="Proteomes" id="UP000261380">
    <property type="component" value="Unplaced"/>
</dbReference>
<dbReference type="Pfam" id="PF23215">
    <property type="entry name" value="WD_LRWD1"/>
    <property type="match status" value="1"/>
</dbReference>
<evidence type="ECO:0000259" key="22">
    <source>
        <dbReference type="Pfam" id="PF23211"/>
    </source>
</evidence>
<dbReference type="PROSITE" id="PS00678">
    <property type="entry name" value="WD_REPEATS_1"/>
    <property type="match status" value="1"/>
</dbReference>
<keyword evidence="14" id="KW-0156">Chromatin regulator</keyword>
<dbReference type="SMART" id="SM00320">
    <property type="entry name" value="WD40"/>
    <property type="match status" value="3"/>
</dbReference>
<dbReference type="PANTHER" id="PTHR24370">
    <property type="entry name" value="OPTICIN"/>
    <property type="match status" value="1"/>
</dbReference>
<dbReference type="PROSITE" id="PS50082">
    <property type="entry name" value="WD_REPEATS_2"/>
    <property type="match status" value="1"/>
</dbReference>
<dbReference type="GO" id="GO:0071169">
    <property type="term" value="P:establishment of protein localization to chromatin"/>
    <property type="evidence" value="ECO:0007669"/>
    <property type="project" value="TreeGrafter"/>
</dbReference>
<evidence type="ECO:0000256" key="4">
    <source>
        <dbReference type="ARBA" id="ARBA00004629"/>
    </source>
</evidence>
<evidence type="ECO:0000256" key="16">
    <source>
        <dbReference type="ARBA" id="ARBA00023212"/>
    </source>
</evidence>
<reference evidence="24" key="1">
    <citation type="submission" date="2025-08" db="UniProtKB">
        <authorList>
            <consortium name="Ensembl"/>
        </authorList>
    </citation>
    <scope>IDENTIFICATION</scope>
</reference>
<dbReference type="InterPro" id="IPR032675">
    <property type="entry name" value="LRR_dom_sf"/>
</dbReference>
<reference evidence="24" key="2">
    <citation type="submission" date="2025-09" db="UniProtKB">
        <authorList>
            <consortium name="Ensembl"/>
        </authorList>
    </citation>
    <scope>IDENTIFICATION</scope>
</reference>
<dbReference type="SUPFAM" id="SSF50978">
    <property type="entry name" value="WD40 repeat-like"/>
    <property type="match status" value="1"/>
</dbReference>
<comment type="subcellular location">
    <subcellularLocation>
        <location evidence="4">Chromosome</location>
        <location evidence="4">Centromere</location>
        <location evidence="4">Kinetochore</location>
    </subcellularLocation>
    <subcellularLocation>
        <location evidence="3">Chromosome</location>
        <location evidence="3">Telomere</location>
    </subcellularLocation>
    <subcellularLocation>
        <location evidence="2">Cytoplasm</location>
        <location evidence="2">Cytoskeleton</location>
        <location evidence="2">Microtubule organizing center</location>
        <location evidence="2">Centrosome</location>
    </subcellularLocation>
    <subcellularLocation>
        <location evidence="1">Nucleus</location>
    </subcellularLocation>
</comment>
<evidence type="ECO:0000256" key="18">
    <source>
        <dbReference type="ARBA" id="ARBA00023328"/>
    </source>
</evidence>
<dbReference type="InterPro" id="IPR056160">
    <property type="entry name" value="WD_LRWD1"/>
</dbReference>
<dbReference type="AlphaFoldDB" id="A0A3B5MMW3"/>
<dbReference type="GO" id="GO:0006260">
    <property type="term" value="P:DNA replication"/>
    <property type="evidence" value="ECO:0007669"/>
    <property type="project" value="UniProtKB-KW"/>
</dbReference>
<sequence>MEKITEKLLLEKGSPKTNKLEQIETLNLSKMALKLEDLPVKLLSRLRSLERWDLSGNRLQEFPKCLELPALRYLDLSDNQMEDVTTLKSLRALEELKMDDNLYITVSDNYKLFVLLPNLRIYNSKDVTATANRLRYVYSDNLRTRMIAVWERSFSLPDPVSAEKLSSLEENFVSAARKQVKFGPSSVADFTKWRDVSTPPKRKQVDAAADAFISLTPRKKLRADLPESPAESSPRKSSLRLKPLTGTQSRMSPQKPNHCPSTPNKAETRAETPRRRAKVKQVKEAEQKENLSREEPLHALQCHSKQDSSDDFSTQLWACAFQPQSESSSRLVATCGGDSVCVIDCETGKVMKKYKVPGEEFFSLAWTTVLMSRGGSAPSQPCSVLAAGGKRGLVKLIHPRNNMAYGEFRASRKSLSVLRFSHRQGNFLFTGSYDNKIIMWDIGGVDKHFNFKVVQLLTLEVGTTPLHICLPPSSPDTHLLTACEDGLTDYCWVFLIRSNKMEITFPVYKMEDKQHNYHTIDGLSFLTDDVVASKSHTHGSIYLWSWSGTRSQRPDKRSGSVCAVVLAELQWAVTDVPYLSLNTCPGEFC</sequence>
<evidence type="ECO:0000313" key="25">
    <source>
        <dbReference type="Proteomes" id="UP000261380"/>
    </source>
</evidence>
<comment type="similarity">
    <text evidence="5">Belongs to the LRWD1 family.</text>
</comment>
<evidence type="ECO:0000256" key="19">
    <source>
        <dbReference type="ARBA" id="ARBA00033046"/>
    </source>
</evidence>
<evidence type="ECO:0000256" key="12">
    <source>
        <dbReference type="ARBA" id="ARBA00022737"/>
    </source>
</evidence>
<keyword evidence="18" id="KW-0137">Centromere</keyword>
<dbReference type="Gene3D" id="3.80.10.10">
    <property type="entry name" value="Ribonuclease Inhibitor"/>
    <property type="match status" value="1"/>
</dbReference>
<evidence type="ECO:0000256" key="13">
    <source>
        <dbReference type="ARBA" id="ARBA00022838"/>
    </source>
</evidence>
<evidence type="ECO:0000256" key="20">
    <source>
        <dbReference type="PROSITE-ProRule" id="PRU00221"/>
    </source>
</evidence>
<dbReference type="InterPro" id="IPR001680">
    <property type="entry name" value="WD40_rpt"/>
</dbReference>
<protein>
    <recommendedName>
        <fullName evidence="6">Leucine-rich repeat and WD repeat-containing protein 1</fullName>
    </recommendedName>
    <alternativeName>
        <fullName evidence="19">Origin recognition complex-associated protein</fullName>
    </alternativeName>
</protein>
<dbReference type="InterPro" id="IPR001611">
    <property type="entry name" value="Leu-rich_rpt"/>
</dbReference>
<dbReference type="GO" id="GO:0006325">
    <property type="term" value="P:chromatin organization"/>
    <property type="evidence" value="ECO:0007669"/>
    <property type="project" value="UniProtKB-KW"/>
</dbReference>
<evidence type="ECO:0000256" key="10">
    <source>
        <dbReference type="ARBA" id="ARBA00022614"/>
    </source>
</evidence>
<keyword evidence="9 20" id="KW-0853">WD repeat</keyword>
<dbReference type="GeneTree" id="ENSGT00940000154248"/>
<feature type="domain" description="Leucine-rich repeat and WD repeat-containing protein 1 LRR" evidence="22">
    <location>
        <begin position="7"/>
        <end position="194"/>
    </location>
</feature>
<evidence type="ECO:0000256" key="1">
    <source>
        <dbReference type="ARBA" id="ARBA00004123"/>
    </source>
</evidence>
<evidence type="ECO:0000256" key="5">
    <source>
        <dbReference type="ARBA" id="ARBA00007545"/>
    </source>
</evidence>
<keyword evidence="11" id="KW-0235">DNA replication</keyword>
<keyword evidence="16" id="KW-0206">Cytoskeleton</keyword>
<feature type="compositionally biased region" description="Polar residues" evidence="21">
    <location>
        <begin position="245"/>
        <end position="265"/>
    </location>
</feature>
<evidence type="ECO:0000256" key="11">
    <source>
        <dbReference type="ARBA" id="ARBA00022705"/>
    </source>
</evidence>
<dbReference type="GO" id="GO:0005664">
    <property type="term" value="C:nuclear origin of replication recognition complex"/>
    <property type="evidence" value="ECO:0007669"/>
    <property type="project" value="TreeGrafter"/>
</dbReference>
<dbReference type="Ensembl" id="ENSXCOT00000025200.1">
    <property type="protein sequence ID" value="ENSXCOP00000024896.1"/>
    <property type="gene ID" value="ENSXCOG00000018588.1"/>
</dbReference>
<evidence type="ECO:0000256" key="17">
    <source>
        <dbReference type="ARBA" id="ARBA00023242"/>
    </source>
</evidence>
<evidence type="ECO:0000256" key="15">
    <source>
        <dbReference type="ARBA" id="ARBA00022895"/>
    </source>
</evidence>
<feature type="compositionally biased region" description="Basic and acidic residues" evidence="21">
    <location>
        <begin position="281"/>
        <end position="293"/>
    </location>
</feature>
<keyword evidence="25" id="KW-1185">Reference proteome</keyword>
<organism evidence="24 25">
    <name type="scientific">Xiphophorus couchianus</name>
    <name type="common">Monterrey platyfish</name>
    <dbReference type="NCBI Taxonomy" id="32473"/>
    <lineage>
        <taxon>Eukaryota</taxon>
        <taxon>Metazoa</taxon>
        <taxon>Chordata</taxon>
        <taxon>Craniata</taxon>
        <taxon>Vertebrata</taxon>
        <taxon>Euteleostomi</taxon>
        <taxon>Actinopterygii</taxon>
        <taxon>Neopterygii</taxon>
        <taxon>Teleostei</taxon>
        <taxon>Neoteleostei</taxon>
        <taxon>Acanthomorphata</taxon>
        <taxon>Ovalentaria</taxon>
        <taxon>Atherinomorphae</taxon>
        <taxon>Cyprinodontiformes</taxon>
        <taxon>Poeciliidae</taxon>
        <taxon>Poeciliinae</taxon>
        <taxon>Xiphophorus</taxon>
    </lineage>
</organism>
<dbReference type="Gene3D" id="2.130.10.10">
    <property type="entry name" value="YVTN repeat-like/Quinoprotein amine dehydrogenase"/>
    <property type="match status" value="1"/>
</dbReference>
<evidence type="ECO:0000256" key="9">
    <source>
        <dbReference type="ARBA" id="ARBA00022574"/>
    </source>
</evidence>
<evidence type="ECO:0000256" key="14">
    <source>
        <dbReference type="ARBA" id="ARBA00022853"/>
    </source>
</evidence>
<dbReference type="InterPro" id="IPR036322">
    <property type="entry name" value="WD40_repeat_dom_sf"/>
</dbReference>
<feature type="region of interest" description="Disordered" evidence="21">
    <location>
        <begin position="219"/>
        <end position="293"/>
    </location>
</feature>
<evidence type="ECO:0000256" key="8">
    <source>
        <dbReference type="ARBA" id="ARBA00022490"/>
    </source>
</evidence>
<dbReference type="STRING" id="32473.ENSXCOP00000024896"/>